<keyword evidence="1" id="KW-0472">Membrane</keyword>
<gene>
    <name evidence="2" type="ORF">EJA10_04410</name>
</gene>
<organism evidence="2 3">
    <name type="scientific">Mesobacillus subterraneus</name>
    <dbReference type="NCBI Taxonomy" id="285983"/>
    <lineage>
        <taxon>Bacteria</taxon>
        <taxon>Bacillati</taxon>
        <taxon>Bacillota</taxon>
        <taxon>Bacilli</taxon>
        <taxon>Bacillales</taxon>
        <taxon>Bacillaceae</taxon>
        <taxon>Mesobacillus</taxon>
    </lineage>
</organism>
<keyword evidence="1" id="KW-1133">Transmembrane helix</keyword>
<reference evidence="3" key="1">
    <citation type="submission" date="2018-12" db="EMBL/GenBank/DDBJ databases">
        <title>Bacillus chawlae sp. nov., Bacillus glennii sp. nov., and Bacillus saganii sp. nov. Isolated from the Vehicle Assembly Building at Kennedy Space Center where the Viking Spacecraft were Assembled.</title>
        <authorList>
            <person name="Seuylemezian A."/>
            <person name="Vaishampayan P."/>
        </authorList>
    </citation>
    <scope>NUCLEOTIDE SEQUENCE [LARGE SCALE GENOMIC DNA]</scope>
    <source>
        <strain evidence="3">DSM 13966</strain>
    </source>
</reference>
<evidence type="ECO:0000313" key="3">
    <source>
        <dbReference type="Proteomes" id="UP000279911"/>
    </source>
</evidence>
<evidence type="ECO:0000256" key="1">
    <source>
        <dbReference type="SAM" id="Phobius"/>
    </source>
</evidence>
<sequence length="340" mass="38887">MKMDDQIKNEIKADLDKIEVPTSLYDFAKNIKTEADPIKKTTGRKRSRKSFHFAAAAIIGFGVLTSSAFLNPSVAEMASKIPYLGQIFKSEPMDVLLWEAMEEEGYKHFALGLRPGETKEISVSIEGSEKDADREREKITMIIDKVMKSKGYDSYKVHVSSYMPEYTPMTVEEKKDEELGIQVDEKLKSLGYEILMVNPFNEKIEVEIPLTEARGEEIRKAALEIAKAAGSEKDVFITDVDVEKNEREGIWTSYLRSIFEGLGMKKEYKVSGYGYSYKDRKMKMFIKTSLKPSDENAKKTVEKIRSEIEDFIEMEKANSLVKNDEYEVIIRDKSGNDFPY</sequence>
<name>A0A427TWI6_9BACI</name>
<comment type="caution">
    <text evidence="2">The sequence shown here is derived from an EMBL/GenBank/DDBJ whole genome shotgun (WGS) entry which is preliminary data.</text>
</comment>
<accession>A0A427TWI6</accession>
<proteinExistence type="predicted"/>
<dbReference type="AlphaFoldDB" id="A0A427TWI6"/>
<feature type="transmembrane region" description="Helical" evidence="1">
    <location>
        <begin position="50"/>
        <end position="70"/>
    </location>
</feature>
<protein>
    <submittedName>
        <fullName evidence="2">DUF4030 domain-containing protein</fullName>
    </submittedName>
</protein>
<dbReference type="Proteomes" id="UP000279911">
    <property type="component" value="Unassembled WGS sequence"/>
</dbReference>
<dbReference type="EMBL" id="RSFW01000006">
    <property type="protein sequence ID" value="RSD28819.1"/>
    <property type="molecule type" value="Genomic_DNA"/>
</dbReference>
<keyword evidence="1" id="KW-0812">Transmembrane</keyword>
<dbReference type="OrthoDB" id="2455196at2"/>
<evidence type="ECO:0000313" key="2">
    <source>
        <dbReference type="EMBL" id="RSD28819.1"/>
    </source>
</evidence>
<dbReference type="RefSeq" id="WP_125478781.1">
    <property type="nucleotide sequence ID" value="NZ_RSFW01000006.1"/>
</dbReference>